<gene>
    <name evidence="1" type="ORF">QE152_g12430</name>
</gene>
<organism evidence="1 2">
    <name type="scientific">Popillia japonica</name>
    <name type="common">Japanese beetle</name>
    <dbReference type="NCBI Taxonomy" id="7064"/>
    <lineage>
        <taxon>Eukaryota</taxon>
        <taxon>Metazoa</taxon>
        <taxon>Ecdysozoa</taxon>
        <taxon>Arthropoda</taxon>
        <taxon>Hexapoda</taxon>
        <taxon>Insecta</taxon>
        <taxon>Pterygota</taxon>
        <taxon>Neoptera</taxon>
        <taxon>Endopterygota</taxon>
        <taxon>Coleoptera</taxon>
        <taxon>Polyphaga</taxon>
        <taxon>Scarabaeiformia</taxon>
        <taxon>Scarabaeidae</taxon>
        <taxon>Rutelinae</taxon>
        <taxon>Popillia</taxon>
    </lineage>
</organism>
<protein>
    <recommendedName>
        <fullName evidence="3">Reverse transcriptase</fullName>
    </recommendedName>
</protein>
<dbReference type="Proteomes" id="UP001458880">
    <property type="component" value="Unassembled WGS sequence"/>
</dbReference>
<keyword evidence="2" id="KW-1185">Reference proteome</keyword>
<reference evidence="1 2" key="1">
    <citation type="journal article" date="2024" name="BMC Genomics">
        <title>De novo assembly and annotation of Popillia japonica's genome with initial clues to its potential as an invasive pest.</title>
        <authorList>
            <person name="Cucini C."/>
            <person name="Boschi S."/>
            <person name="Funari R."/>
            <person name="Cardaioli E."/>
            <person name="Iannotti N."/>
            <person name="Marturano G."/>
            <person name="Paoli F."/>
            <person name="Bruttini M."/>
            <person name="Carapelli A."/>
            <person name="Frati F."/>
            <person name="Nardi F."/>
        </authorList>
    </citation>
    <scope>NUCLEOTIDE SEQUENCE [LARGE SCALE GENOMIC DNA]</scope>
    <source>
        <strain evidence="1">DMR45628</strain>
    </source>
</reference>
<evidence type="ECO:0008006" key="3">
    <source>
        <dbReference type="Google" id="ProtNLM"/>
    </source>
</evidence>
<evidence type="ECO:0000313" key="2">
    <source>
        <dbReference type="Proteomes" id="UP001458880"/>
    </source>
</evidence>
<proteinExistence type="predicted"/>
<accession>A0AAW1LRU5</accession>
<dbReference type="EMBL" id="JASPKY010000113">
    <property type="protein sequence ID" value="KAK9736497.1"/>
    <property type="molecule type" value="Genomic_DNA"/>
</dbReference>
<name>A0AAW1LRU5_POPJA</name>
<comment type="caution">
    <text evidence="1">The sequence shown here is derived from an EMBL/GenBank/DDBJ whole genome shotgun (WGS) entry which is preliminary data.</text>
</comment>
<evidence type="ECO:0000313" key="1">
    <source>
        <dbReference type="EMBL" id="KAK9736497.1"/>
    </source>
</evidence>
<sequence>MKDHRLKLAPDKTYVLLMKGKRRRDIVFSLDGLLNEGNRTNQVYGPSSDRRVVLCSAIHNLLLYGALVWRKVIEIDKYRRMLEKAERGMLMRFRPIERYSWRHYR</sequence>
<dbReference type="AlphaFoldDB" id="A0AAW1LRU5"/>